<comment type="similarity">
    <text evidence="1">Belongs to the aspartyl/asparaginyl beta-hydroxylase family.</text>
</comment>
<dbReference type="PANTHER" id="PTHR46332">
    <property type="entry name" value="ASPARTATE BETA-HYDROXYLASE DOMAIN-CONTAINING PROTEIN 2"/>
    <property type="match status" value="1"/>
</dbReference>
<reference evidence="5" key="1">
    <citation type="submission" date="2022-09" db="EMBL/GenBank/DDBJ databases">
        <title>Tahibacter sp. nov., isolated from a fresh water.</title>
        <authorList>
            <person name="Baek J.H."/>
            <person name="Lee J.K."/>
            <person name="Kim J.M."/>
            <person name="Jeon C.O."/>
        </authorList>
    </citation>
    <scope>NUCLEOTIDE SEQUENCE</scope>
    <source>
        <strain evidence="5">W38</strain>
    </source>
</reference>
<organism evidence="5 6">
    <name type="scientific">Tahibacter amnicola</name>
    <dbReference type="NCBI Taxonomy" id="2976241"/>
    <lineage>
        <taxon>Bacteria</taxon>
        <taxon>Pseudomonadati</taxon>
        <taxon>Pseudomonadota</taxon>
        <taxon>Gammaproteobacteria</taxon>
        <taxon>Lysobacterales</taxon>
        <taxon>Rhodanobacteraceae</taxon>
        <taxon>Tahibacter</taxon>
    </lineage>
</organism>
<dbReference type="RefSeq" id="WP_261695266.1">
    <property type="nucleotide sequence ID" value="NZ_CP104694.1"/>
</dbReference>
<dbReference type="Gene3D" id="2.60.120.330">
    <property type="entry name" value="B-lactam Antibiotic, Isopenicillin N Synthase, Chain"/>
    <property type="match status" value="1"/>
</dbReference>
<keyword evidence="6" id="KW-1185">Reference proteome</keyword>
<gene>
    <name evidence="5" type="ORF">N4264_01260</name>
</gene>
<name>A0ABY6BI63_9GAMM</name>
<accession>A0ABY6BI63</accession>
<keyword evidence="2" id="KW-0223">Dioxygenase</keyword>
<dbReference type="SUPFAM" id="SSF51197">
    <property type="entry name" value="Clavaminate synthase-like"/>
    <property type="match status" value="1"/>
</dbReference>
<evidence type="ECO:0000313" key="6">
    <source>
        <dbReference type="Proteomes" id="UP001064632"/>
    </source>
</evidence>
<evidence type="ECO:0000256" key="2">
    <source>
        <dbReference type="ARBA" id="ARBA00022964"/>
    </source>
</evidence>
<dbReference type="Proteomes" id="UP001064632">
    <property type="component" value="Chromosome"/>
</dbReference>
<evidence type="ECO:0000313" key="5">
    <source>
        <dbReference type="EMBL" id="UXI68306.1"/>
    </source>
</evidence>
<sequence length="180" mass="19760">MLAQDEGFEPFLHFDSPAQAETYLRGERGTPAWNAFFFYRHGARNDANAARAPHTMAVLDSLPVVRIRGHAPETLFSVLTPGSHILPHCGVTNTRLVVHLPLIVPPGCALRVGGLDHAWQEGKVVVFDDTYEHEAWNRSDSTRVVMILDTWHPDLTDVERAAITDLVGVIGDFNGAADAA</sequence>
<keyword evidence="3" id="KW-0560">Oxidoreductase</keyword>
<dbReference type="InterPro" id="IPR051821">
    <property type="entry name" value="Asp/Asn_beta-hydroxylase"/>
</dbReference>
<proteinExistence type="inferred from homology"/>
<dbReference type="EMBL" id="CP104694">
    <property type="protein sequence ID" value="UXI68306.1"/>
    <property type="molecule type" value="Genomic_DNA"/>
</dbReference>
<evidence type="ECO:0000259" key="4">
    <source>
        <dbReference type="Pfam" id="PF05118"/>
    </source>
</evidence>
<evidence type="ECO:0000256" key="1">
    <source>
        <dbReference type="ARBA" id="ARBA00007730"/>
    </source>
</evidence>
<dbReference type="PANTHER" id="PTHR46332:SF5">
    <property type="entry name" value="ASPARTATE BETA-HYDROXYLASE DOMAIN CONTAINING 2"/>
    <property type="match status" value="1"/>
</dbReference>
<evidence type="ECO:0000256" key="3">
    <source>
        <dbReference type="ARBA" id="ARBA00023002"/>
    </source>
</evidence>
<protein>
    <submittedName>
        <fullName evidence="5">Aspartyl/asparaginyl beta-hydroxylase domain-containing protein</fullName>
    </submittedName>
</protein>
<dbReference type="InterPro" id="IPR007803">
    <property type="entry name" value="Asp/Arg/Pro-Hydrxlase"/>
</dbReference>
<dbReference type="Pfam" id="PF05118">
    <property type="entry name" value="Asp_Arg_Hydrox"/>
    <property type="match status" value="1"/>
</dbReference>
<feature type="domain" description="Aspartyl/asparaginy/proline hydroxylase" evidence="4">
    <location>
        <begin position="21"/>
        <end position="153"/>
    </location>
</feature>
<dbReference type="InterPro" id="IPR027443">
    <property type="entry name" value="IPNS-like_sf"/>
</dbReference>